<evidence type="ECO:0000256" key="4">
    <source>
        <dbReference type="ARBA" id="ARBA00022490"/>
    </source>
</evidence>
<evidence type="ECO:0000256" key="13">
    <source>
        <dbReference type="PROSITE-ProRule" id="PRU01023"/>
    </source>
</evidence>
<keyword evidence="9 13" id="KW-0694">RNA-binding</keyword>
<organism evidence="15 16">
    <name type="scientific">Liquorilactobacillus oeni DSM 19972</name>
    <dbReference type="NCBI Taxonomy" id="1423777"/>
    <lineage>
        <taxon>Bacteria</taxon>
        <taxon>Bacillati</taxon>
        <taxon>Bacillota</taxon>
        <taxon>Bacilli</taxon>
        <taxon>Lactobacillales</taxon>
        <taxon>Lactobacillaceae</taxon>
        <taxon>Liquorilactobacillus</taxon>
    </lineage>
</organism>
<evidence type="ECO:0000313" key="15">
    <source>
        <dbReference type="EMBL" id="KRL04703.1"/>
    </source>
</evidence>
<dbReference type="SUPFAM" id="SSF53335">
    <property type="entry name" value="S-adenosyl-L-methionine-dependent methyltransferases"/>
    <property type="match status" value="1"/>
</dbReference>
<keyword evidence="7 13" id="KW-0808">Transferase</keyword>
<dbReference type="PATRIC" id="fig|1423777.3.peg.1893"/>
<accession>A0A0R1M977</accession>
<proteinExistence type="inferred from homology"/>
<dbReference type="OrthoDB" id="9810297at2"/>
<dbReference type="PANTHER" id="PTHR22807">
    <property type="entry name" value="NOP2 YEAST -RELATED NOL1/NOP2/FMU SUN DOMAIN-CONTAINING"/>
    <property type="match status" value="1"/>
</dbReference>
<comment type="subcellular location">
    <subcellularLocation>
        <location evidence="2">Cytoplasm</location>
    </subcellularLocation>
</comment>
<keyword evidence="4" id="KW-0963">Cytoplasm</keyword>
<dbReference type="InterPro" id="IPR001678">
    <property type="entry name" value="MeTrfase_RsmB-F_NOP2_dom"/>
</dbReference>
<evidence type="ECO:0000256" key="11">
    <source>
        <dbReference type="ARBA" id="ARBA00031088"/>
    </source>
</evidence>
<dbReference type="EC" id="2.1.1.176" evidence="3"/>
<dbReference type="Proteomes" id="UP000051686">
    <property type="component" value="Unassembled WGS sequence"/>
</dbReference>
<dbReference type="Gene3D" id="3.40.50.150">
    <property type="entry name" value="Vaccinia Virus protein VP39"/>
    <property type="match status" value="1"/>
</dbReference>
<dbReference type="CDD" id="cd02440">
    <property type="entry name" value="AdoMet_MTases"/>
    <property type="match status" value="1"/>
</dbReference>
<sequence length="456" mass="51519">MNNKEKEPTARFLAVDILTRIESNNSYSNLLLNQTMHKQHLSRVDGNLLTKMVYGVLQHRLTLEYWLEPFIKPKKIETWVKQLLLISLYQLQYLDKIPRHAVLNEAIEIAKKRGHDGIRKFVTGVLHAVIRQGLRNLQDIKQPLKRLSITYSVPEWIIESLQRQVGEEKTIKILASLMKVPHQAVRVNTSHIPVADAIAQLQQEGFEIKKSPIFPASLILNNGHALNSTLFREGKIMLQDESAALVVDSMQPFEDKIILDACAAPGGKTMQIADSLKSGKVIALDIHQHKVKLIRENARKCGFSAQVTAQTMDARNASEHFAPDSFEQVLVDAPCSGIGLMRRKPEIRYEKTSADSNNLQRIQLGILEAVSVLVAPKGKLTYSTCTILNTENEKVINMFLKKHPEFEQLKTTTSYHLKDDKKLGLTIYPDEYDSDGFFIATLCKKNVGDEADDFCV</sequence>
<feature type="binding site" evidence="13">
    <location>
        <position position="313"/>
    </location>
    <ligand>
        <name>S-adenosyl-L-methionine</name>
        <dbReference type="ChEBI" id="CHEBI:59789"/>
    </ligand>
</feature>
<evidence type="ECO:0000256" key="12">
    <source>
        <dbReference type="ARBA" id="ARBA00047283"/>
    </source>
</evidence>
<dbReference type="GO" id="GO:0003723">
    <property type="term" value="F:RNA binding"/>
    <property type="evidence" value="ECO:0007669"/>
    <property type="project" value="UniProtKB-UniRule"/>
</dbReference>
<feature type="binding site" evidence="13">
    <location>
        <position position="332"/>
    </location>
    <ligand>
        <name>S-adenosyl-L-methionine</name>
        <dbReference type="ChEBI" id="CHEBI:59789"/>
    </ligand>
</feature>
<comment type="similarity">
    <text evidence="13">Belongs to the class I-like SAM-binding methyltransferase superfamily. RsmB/NOP family.</text>
</comment>
<dbReference type="GO" id="GO:0006355">
    <property type="term" value="P:regulation of DNA-templated transcription"/>
    <property type="evidence" value="ECO:0007669"/>
    <property type="project" value="InterPro"/>
</dbReference>
<dbReference type="InterPro" id="IPR006027">
    <property type="entry name" value="NusB_RsmB_TIM44"/>
</dbReference>
<evidence type="ECO:0000256" key="3">
    <source>
        <dbReference type="ARBA" id="ARBA00012140"/>
    </source>
</evidence>
<dbReference type="InterPro" id="IPR029063">
    <property type="entry name" value="SAM-dependent_MTases_sf"/>
</dbReference>
<dbReference type="Pfam" id="PF01029">
    <property type="entry name" value="NusB"/>
    <property type="match status" value="1"/>
</dbReference>
<dbReference type="GO" id="GO:0008649">
    <property type="term" value="F:rRNA methyltransferase activity"/>
    <property type="evidence" value="ECO:0007669"/>
    <property type="project" value="InterPro"/>
</dbReference>
<evidence type="ECO:0000256" key="5">
    <source>
        <dbReference type="ARBA" id="ARBA00022552"/>
    </source>
</evidence>
<dbReference type="NCBIfam" id="NF011494">
    <property type="entry name" value="PRK14902.1"/>
    <property type="match status" value="1"/>
</dbReference>
<dbReference type="InterPro" id="IPR004573">
    <property type="entry name" value="rRNA_ssu_MeTfrase_B"/>
</dbReference>
<dbReference type="PROSITE" id="PS51686">
    <property type="entry name" value="SAM_MT_RSMB_NOP"/>
    <property type="match status" value="1"/>
</dbReference>
<dbReference type="Gene3D" id="1.10.940.10">
    <property type="entry name" value="NusB-like"/>
    <property type="match status" value="1"/>
</dbReference>
<dbReference type="RefSeq" id="WP_057896654.1">
    <property type="nucleotide sequence ID" value="NZ_AZEH01000039.1"/>
</dbReference>
<protein>
    <recommendedName>
        <fullName evidence="3">16S rRNA (cytosine(967)-C(5))-methyltransferase</fullName>
        <ecNumber evidence="3">2.1.1.176</ecNumber>
    </recommendedName>
    <alternativeName>
        <fullName evidence="10">16S rRNA m5C967 methyltransferase</fullName>
    </alternativeName>
    <alternativeName>
        <fullName evidence="11">rRNA (cytosine-C(5)-)-methyltransferase RsmB</fullName>
    </alternativeName>
</protein>
<dbReference type="Pfam" id="PF01189">
    <property type="entry name" value="Methyltr_RsmB-F"/>
    <property type="match status" value="1"/>
</dbReference>
<dbReference type="STRING" id="1423777.FD46_GL001839"/>
<name>A0A0R1M977_9LACO</name>
<comment type="function">
    <text evidence="1">Specifically methylates the cytosine at position 967 (m5C967) of 16S rRNA.</text>
</comment>
<comment type="caution">
    <text evidence="15">The sequence shown here is derived from an EMBL/GenBank/DDBJ whole genome shotgun (WGS) entry which is preliminary data.</text>
</comment>
<evidence type="ECO:0000256" key="7">
    <source>
        <dbReference type="ARBA" id="ARBA00022679"/>
    </source>
</evidence>
<dbReference type="Pfam" id="PF22458">
    <property type="entry name" value="RsmF-B_ferredox"/>
    <property type="match status" value="1"/>
</dbReference>
<keyword evidence="5" id="KW-0698">rRNA processing</keyword>
<dbReference type="NCBIfam" id="TIGR00563">
    <property type="entry name" value="rsmB"/>
    <property type="match status" value="1"/>
</dbReference>
<dbReference type="PRINTS" id="PR02008">
    <property type="entry name" value="RCMTFAMILY"/>
</dbReference>
<gene>
    <name evidence="15" type="ORF">FD46_GL001839</name>
</gene>
<dbReference type="Gene3D" id="3.30.70.1170">
    <property type="entry name" value="Sun protein, domain 3"/>
    <property type="match status" value="1"/>
</dbReference>
<feature type="domain" description="SAM-dependent MTase RsmB/NOP-type" evidence="14">
    <location>
        <begin position="173"/>
        <end position="445"/>
    </location>
</feature>
<evidence type="ECO:0000256" key="6">
    <source>
        <dbReference type="ARBA" id="ARBA00022603"/>
    </source>
</evidence>
<evidence type="ECO:0000256" key="1">
    <source>
        <dbReference type="ARBA" id="ARBA00002724"/>
    </source>
</evidence>
<dbReference type="EMBL" id="AZEH01000039">
    <property type="protein sequence ID" value="KRL04703.1"/>
    <property type="molecule type" value="Genomic_DNA"/>
</dbReference>
<evidence type="ECO:0000256" key="2">
    <source>
        <dbReference type="ARBA" id="ARBA00004496"/>
    </source>
</evidence>
<evidence type="ECO:0000259" key="14">
    <source>
        <dbReference type="PROSITE" id="PS51686"/>
    </source>
</evidence>
<dbReference type="GO" id="GO:0005737">
    <property type="term" value="C:cytoplasm"/>
    <property type="evidence" value="ECO:0007669"/>
    <property type="project" value="UniProtKB-SubCell"/>
</dbReference>
<keyword evidence="16" id="KW-1185">Reference proteome</keyword>
<evidence type="ECO:0000256" key="9">
    <source>
        <dbReference type="ARBA" id="ARBA00022884"/>
    </source>
</evidence>
<dbReference type="SUPFAM" id="SSF48013">
    <property type="entry name" value="NusB-like"/>
    <property type="match status" value="1"/>
</dbReference>
<dbReference type="PANTHER" id="PTHR22807:SF53">
    <property type="entry name" value="RIBOSOMAL RNA SMALL SUBUNIT METHYLTRANSFERASE B-RELATED"/>
    <property type="match status" value="1"/>
</dbReference>
<feature type="active site" description="Nucleophile" evidence="13">
    <location>
        <position position="385"/>
    </location>
</feature>
<dbReference type="InterPro" id="IPR023267">
    <property type="entry name" value="RCMT"/>
</dbReference>
<reference evidence="15 16" key="1">
    <citation type="journal article" date="2015" name="Genome Announc.">
        <title>Expanding the biotechnology potential of lactobacilli through comparative genomics of 213 strains and associated genera.</title>
        <authorList>
            <person name="Sun Z."/>
            <person name="Harris H.M."/>
            <person name="McCann A."/>
            <person name="Guo C."/>
            <person name="Argimon S."/>
            <person name="Zhang W."/>
            <person name="Yang X."/>
            <person name="Jeffery I.B."/>
            <person name="Cooney J.C."/>
            <person name="Kagawa T.F."/>
            <person name="Liu W."/>
            <person name="Song Y."/>
            <person name="Salvetti E."/>
            <person name="Wrobel A."/>
            <person name="Rasinkangas P."/>
            <person name="Parkhill J."/>
            <person name="Rea M.C."/>
            <person name="O'Sullivan O."/>
            <person name="Ritari J."/>
            <person name="Douillard F.P."/>
            <person name="Paul Ross R."/>
            <person name="Yang R."/>
            <person name="Briner A.E."/>
            <person name="Felis G.E."/>
            <person name="de Vos W.M."/>
            <person name="Barrangou R."/>
            <person name="Klaenhammer T.R."/>
            <person name="Caufield P.W."/>
            <person name="Cui Y."/>
            <person name="Zhang H."/>
            <person name="O'Toole P.W."/>
        </authorList>
    </citation>
    <scope>NUCLEOTIDE SEQUENCE [LARGE SCALE GENOMIC DNA]</scope>
    <source>
        <strain evidence="15 16">DSM 19972</strain>
    </source>
</reference>
<dbReference type="FunFam" id="1.10.940.10:FF:000006">
    <property type="entry name" value="16S rRNA (Cytosine(967)-C(5))-methyltransferase RsmB"/>
    <property type="match status" value="1"/>
</dbReference>
<feature type="binding site" evidence="13">
    <location>
        <position position="285"/>
    </location>
    <ligand>
        <name>S-adenosyl-L-methionine</name>
        <dbReference type="ChEBI" id="CHEBI:59789"/>
    </ligand>
</feature>
<evidence type="ECO:0000256" key="10">
    <source>
        <dbReference type="ARBA" id="ARBA00030399"/>
    </source>
</evidence>
<evidence type="ECO:0000313" key="16">
    <source>
        <dbReference type="Proteomes" id="UP000051686"/>
    </source>
</evidence>
<feature type="binding site" evidence="13">
    <location>
        <begin position="262"/>
        <end position="268"/>
    </location>
    <ligand>
        <name>S-adenosyl-L-methionine</name>
        <dbReference type="ChEBI" id="CHEBI:59789"/>
    </ligand>
</feature>
<dbReference type="FunFam" id="3.40.50.150:FF:000022">
    <property type="entry name" value="Ribosomal RNA small subunit methyltransferase B"/>
    <property type="match status" value="1"/>
</dbReference>
<keyword evidence="8 13" id="KW-0949">S-adenosyl-L-methionine</keyword>
<keyword evidence="6 13" id="KW-0489">Methyltransferase</keyword>
<dbReference type="InterPro" id="IPR049560">
    <property type="entry name" value="MeTrfase_RsmB-F_NOP2_cat"/>
</dbReference>
<dbReference type="AlphaFoldDB" id="A0A0R1M977"/>
<dbReference type="InterPro" id="IPR035926">
    <property type="entry name" value="NusB-like_sf"/>
</dbReference>
<dbReference type="InterPro" id="IPR054728">
    <property type="entry name" value="RsmB-like_ferredoxin"/>
</dbReference>
<comment type="catalytic activity">
    <reaction evidence="12">
        <text>cytidine(967) in 16S rRNA + S-adenosyl-L-methionine = 5-methylcytidine(967) in 16S rRNA + S-adenosyl-L-homocysteine + H(+)</text>
        <dbReference type="Rhea" id="RHEA:42748"/>
        <dbReference type="Rhea" id="RHEA-COMP:10219"/>
        <dbReference type="Rhea" id="RHEA-COMP:10220"/>
        <dbReference type="ChEBI" id="CHEBI:15378"/>
        <dbReference type="ChEBI" id="CHEBI:57856"/>
        <dbReference type="ChEBI" id="CHEBI:59789"/>
        <dbReference type="ChEBI" id="CHEBI:74483"/>
        <dbReference type="ChEBI" id="CHEBI:82748"/>
        <dbReference type="EC" id="2.1.1.176"/>
    </reaction>
</comment>
<evidence type="ECO:0000256" key="8">
    <source>
        <dbReference type="ARBA" id="ARBA00022691"/>
    </source>
</evidence>